<dbReference type="PROSITE" id="PS00152">
    <property type="entry name" value="ATPASE_ALPHA_BETA"/>
    <property type="match status" value="1"/>
</dbReference>
<feature type="domain" description="AAA+ ATPase" evidence="14">
    <location>
        <begin position="161"/>
        <end position="342"/>
    </location>
</feature>
<dbReference type="PANTHER" id="PTHR15184">
    <property type="entry name" value="ATP SYNTHASE"/>
    <property type="match status" value="1"/>
</dbReference>
<reference evidence="15 16" key="1">
    <citation type="journal article" date="2010" name="Stand. Genomic Sci.">
        <title>Complete genome sequence of Acetohalobium arabaticum type strain (Z-7288).</title>
        <authorList>
            <person name="Sikorski J."/>
            <person name="Lapidus A."/>
            <person name="Chertkov O."/>
            <person name="Lucas S."/>
            <person name="Copeland A."/>
            <person name="Glavina Del Rio T."/>
            <person name="Nolan M."/>
            <person name="Tice H."/>
            <person name="Cheng J.F."/>
            <person name="Han C."/>
            <person name="Brambilla E."/>
            <person name="Pitluck S."/>
            <person name="Liolios K."/>
            <person name="Ivanova N."/>
            <person name="Mavromatis K."/>
            <person name="Mikhailova N."/>
            <person name="Pati A."/>
            <person name="Bruce D."/>
            <person name="Detter C."/>
            <person name="Tapia R."/>
            <person name="Goodwin L."/>
            <person name="Chen A."/>
            <person name="Palaniappan K."/>
            <person name="Land M."/>
            <person name="Hauser L."/>
            <person name="Chang Y.J."/>
            <person name="Jeffries C.D."/>
            <person name="Rohde M."/>
            <person name="Goker M."/>
            <person name="Spring S."/>
            <person name="Woyke T."/>
            <person name="Bristow J."/>
            <person name="Eisen J.A."/>
            <person name="Markowitz V."/>
            <person name="Hugenholtz P."/>
            <person name="Kyrpides N.C."/>
            <person name="Klenk H.P."/>
        </authorList>
    </citation>
    <scope>NUCLEOTIDE SEQUENCE [LARGE SCALE GENOMIC DNA]</scope>
    <source>
        <strain evidence="16">ATCC 49924 / DSM 5501 / Z-7288</strain>
    </source>
</reference>
<keyword evidence="6" id="KW-0653">Protein transport</keyword>
<accession>D9QRK7</accession>
<keyword evidence="3" id="KW-0963">Cytoplasm</keyword>
<dbReference type="GO" id="GO:0008564">
    <property type="term" value="F:protein-exporting ATPase activity"/>
    <property type="evidence" value="ECO:0007669"/>
    <property type="project" value="UniProtKB-EC"/>
</dbReference>
<dbReference type="GO" id="GO:0046961">
    <property type="term" value="F:proton-transporting ATPase activity, rotational mechanism"/>
    <property type="evidence" value="ECO:0007669"/>
    <property type="project" value="InterPro"/>
</dbReference>
<dbReference type="EC" id="7.4.2.8" evidence="11"/>
<dbReference type="PANTHER" id="PTHR15184:SF9">
    <property type="entry name" value="SPI-1 TYPE 3 SECRETION SYSTEM ATPASE"/>
    <property type="match status" value="1"/>
</dbReference>
<dbReference type="GO" id="GO:0030254">
    <property type="term" value="P:protein secretion by the type III secretion system"/>
    <property type="evidence" value="ECO:0007669"/>
    <property type="project" value="InterPro"/>
</dbReference>
<dbReference type="Gene3D" id="3.40.50.12240">
    <property type="match status" value="1"/>
</dbReference>
<evidence type="ECO:0000256" key="11">
    <source>
        <dbReference type="ARBA" id="ARBA00024382"/>
    </source>
</evidence>
<dbReference type="InterPro" id="IPR004100">
    <property type="entry name" value="ATPase_F1/V1/A1_a/bsu_N"/>
</dbReference>
<dbReference type="CDD" id="cd18114">
    <property type="entry name" value="ATP-synt_flagellum-secretory_path_III_C"/>
    <property type="match status" value="1"/>
</dbReference>
<dbReference type="Pfam" id="PF02874">
    <property type="entry name" value="ATP-synt_ab_N"/>
    <property type="match status" value="1"/>
</dbReference>
<dbReference type="InterPro" id="IPR000194">
    <property type="entry name" value="ATPase_F1/V1/A1_a/bsu_nucl-bd"/>
</dbReference>
<dbReference type="Proteomes" id="UP000001661">
    <property type="component" value="Chromosome"/>
</dbReference>
<keyword evidence="9" id="KW-0406">Ion transport</keyword>
<dbReference type="CDD" id="cd01136">
    <property type="entry name" value="ATPase_flagellum-secretory_path_III"/>
    <property type="match status" value="1"/>
</dbReference>
<dbReference type="InterPro" id="IPR003593">
    <property type="entry name" value="AAA+_ATPase"/>
</dbReference>
<dbReference type="eggNOG" id="COG1157">
    <property type="taxonomic scope" value="Bacteria"/>
</dbReference>
<evidence type="ECO:0000256" key="10">
    <source>
        <dbReference type="ARBA" id="ARBA00024342"/>
    </source>
</evidence>
<dbReference type="EMBL" id="CP002105">
    <property type="protein sequence ID" value="ADL13148.1"/>
    <property type="molecule type" value="Genomic_DNA"/>
</dbReference>
<dbReference type="InterPro" id="IPR040627">
    <property type="entry name" value="T3SS_ATPase_C"/>
</dbReference>
<evidence type="ECO:0000256" key="7">
    <source>
        <dbReference type="ARBA" id="ARBA00022967"/>
    </source>
</evidence>
<dbReference type="OrthoDB" id="9802718at2"/>
<dbReference type="InterPro" id="IPR020003">
    <property type="entry name" value="ATPase_a/bsu_AS"/>
</dbReference>
<dbReference type="NCBIfam" id="TIGR01026">
    <property type="entry name" value="fliI_yscN"/>
    <property type="match status" value="1"/>
</dbReference>
<dbReference type="SMART" id="SM00382">
    <property type="entry name" value="AAA"/>
    <property type="match status" value="1"/>
</dbReference>
<dbReference type="STRING" id="574087.Acear_1643"/>
<evidence type="ECO:0000256" key="3">
    <source>
        <dbReference type="ARBA" id="ARBA00022490"/>
    </source>
</evidence>
<keyword evidence="16" id="KW-1185">Reference proteome</keyword>
<evidence type="ECO:0000256" key="8">
    <source>
        <dbReference type="ARBA" id="ARBA00023026"/>
    </source>
</evidence>
<comment type="similarity">
    <text evidence="10">Belongs to the ATPase alpha/beta chains family. T3SS ATPase subfamily.</text>
</comment>
<dbReference type="NCBIfam" id="TIGR03497">
    <property type="entry name" value="FliI_clade2"/>
    <property type="match status" value="1"/>
</dbReference>
<dbReference type="GO" id="GO:0030257">
    <property type="term" value="C:type III protein secretion system complex"/>
    <property type="evidence" value="ECO:0007669"/>
    <property type="project" value="InterPro"/>
</dbReference>
<dbReference type="GO" id="GO:0046933">
    <property type="term" value="F:proton-transporting ATP synthase activity, rotational mechanism"/>
    <property type="evidence" value="ECO:0007669"/>
    <property type="project" value="TreeGrafter"/>
</dbReference>
<evidence type="ECO:0000256" key="13">
    <source>
        <dbReference type="ARBA" id="ARBA00034006"/>
    </source>
</evidence>
<dbReference type="NCBIfam" id="TIGR02546">
    <property type="entry name" value="III_secr_ATP"/>
    <property type="match status" value="1"/>
</dbReference>
<dbReference type="InterPro" id="IPR005714">
    <property type="entry name" value="ATPase_T3SS_FliI/YscN"/>
</dbReference>
<dbReference type="GO" id="GO:0016887">
    <property type="term" value="F:ATP hydrolysis activity"/>
    <property type="evidence" value="ECO:0007669"/>
    <property type="project" value="InterPro"/>
</dbReference>
<evidence type="ECO:0000256" key="2">
    <source>
        <dbReference type="ARBA" id="ARBA00022448"/>
    </source>
</evidence>
<keyword evidence="15" id="KW-0378">Hydrolase</keyword>
<dbReference type="HOGENOM" id="CLU_022398_5_1_9"/>
<dbReference type="Pfam" id="PF00006">
    <property type="entry name" value="ATP-synt_ab"/>
    <property type="match status" value="1"/>
</dbReference>
<name>D9QRK7_ACEAZ</name>
<dbReference type="GO" id="GO:0071973">
    <property type="term" value="P:bacterial-type flagellum-dependent cell motility"/>
    <property type="evidence" value="ECO:0007669"/>
    <property type="project" value="InterPro"/>
</dbReference>
<dbReference type="FunFam" id="3.40.50.12240:FF:000002">
    <property type="entry name" value="Flagellum-specific ATP synthase FliI"/>
    <property type="match status" value="1"/>
</dbReference>
<evidence type="ECO:0000259" key="14">
    <source>
        <dbReference type="SMART" id="SM00382"/>
    </source>
</evidence>
<dbReference type="KEGG" id="aar:Acear_1643"/>
<sequence>MSDKLLDGNKLAKELESWSLVNNFGKISQVVGLIIESEGPDVTLGEICLIKSDSNSEPIQAEVVGFRDNKVLLMPLGEMGGIGPGCKVEATNEPLKVKVGDELLGHVLDGLGNPLTDLDLDQLHKEYSVNNPPPNPLVRQRITEPLSVGIRSIDGLLTCGRGQRLGIFAGSGVGKSTLLGMIARNTAADVNVIGLIGERGREVREFIEDDLGTEGLKRSVVVVATSDQPALVRLKGALVTTTIAEYFRDQGQDVMLMMDSITRFARAQREVGLAVGEPPATRGYTPSVFAMLPKLLERAGNNEVGTITGLYNVLVEGDDMNEPIADAVRGIVDGHITLSRDLATQNHYPAVDVLESVSRVMDDVVTEEHQTAAQQLREVLATYEESKDLVNIGAYEEGNNPELDYALSKLDEVNDFLQQGVEEKSDFETTLQQLKNIFK</sequence>
<dbReference type="GO" id="GO:0005737">
    <property type="term" value="C:cytoplasm"/>
    <property type="evidence" value="ECO:0007669"/>
    <property type="project" value="UniProtKB-SubCell"/>
</dbReference>
<dbReference type="GO" id="GO:0005524">
    <property type="term" value="F:ATP binding"/>
    <property type="evidence" value="ECO:0007669"/>
    <property type="project" value="UniProtKB-KW"/>
</dbReference>
<dbReference type="SUPFAM" id="SSF52540">
    <property type="entry name" value="P-loop containing nucleoside triphosphate hydrolases"/>
    <property type="match status" value="1"/>
</dbReference>
<dbReference type="AlphaFoldDB" id="D9QRK7"/>
<evidence type="ECO:0000256" key="1">
    <source>
        <dbReference type="ARBA" id="ARBA00004496"/>
    </source>
</evidence>
<dbReference type="Pfam" id="PF18269">
    <property type="entry name" value="T3SS_ATPase_C"/>
    <property type="match status" value="1"/>
</dbReference>
<evidence type="ECO:0000256" key="4">
    <source>
        <dbReference type="ARBA" id="ARBA00022741"/>
    </source>
</evidence>
<comment type="subcellular location">
    <subcellularLocation>
        <location evidence="1">Cytoplasm</location>
    </subcellularLocation>
</comment>
<dbReference type="RefSeq" id="WP_013278593.1">
    <property type="nucleotide sequence ID" value="NC_014378.1"/>
</dbReference>
<comment type="catalytic activity">
    <reaction evidence="13">
        <text>ATP + H2O + cellular proteinSide 1 = ADP + phosphate + cellular proteinSide 2.</text>
        <dbReference type="EC" id="7.4.2.8"/>
    </reaction>
</comment>
<dbReference type="InterPro" id="IPR013380">
    <property type="entry name" value="ATPase_T3SS_SctN"/>
</dbReference>
<keyword evidence="8" id="KW-0843">Virulence</keyword>
<dbReference type="InterPro" id="IPR022425">
    <property type="entry name" value="FliI_clade2"/>
</dbReference>
<gene>
    <name evidence="15" type="ordered locus">Acear_1643</name>
</gene>
<proteinExistence type="inferred from homology"/>
<dbReference type="InterPro" id="IPR050053">
    <property type="entry name" value="ATPase_alpha/beta_chains"/>
</dbReference>
<organism evidence="15 16">
    <name type="scientific">Acetohalobium arabaticum (strain ATCC 49924 / DSM 5501 / Z-7288)</name>
    <dbReference type="NCBI Taxonomy" id="574087"/>
    <lineage>
        <taxon>Bacteria</taxon>
        <taxon>Bacillati</taxon>
        <taxon>Bacillota</taxon>
        <taxon>Clostridia</taxon>
        <taxon>Halanaerobiales</taxon>
        <taxon>Halobacteroidaceae</taxon>
        <taxon>Acetohalobium</taxon>
    </lineage>
</organism>
<dbReference type="CDD" id="cd18117">
    <property type="entry name" value="ATP-synt_flagellum-secretory_path_III_N"/>
    <property type="match status" value="1"/>
</dbReference>
<evidence type="ECO:0000256" key="6">
    <source>
        <dbReference type="ARBA" id="ARBA00022927"/>
    </source>
</evidence>
<dbReference type="InterPro" id="IPR027417">
    <property type="entry name" value="P-loop_NTPase"/>
</dbReference>
<keyword evidence="5" id="KW-0067">ATP-binding</keyword>
<keyword evidence="2" id="KW-0813">Transport</keyword>
<protein>
    <recommendedName>
        <fullName evidence="12">Type 3 secretion system ATPase</fullName>
        <ecNumber evidence="11">7.4.2.8</ecNumber>
    </recommendedName>
</protein>
<dbReference type="GO" id="GO:0044780">
    <property type="term" value="P:bacterial-type flagellum assembly"/>
    <property type="evidence" value="ECO:0007669"/>
    <property type="project" value="InterPro"/>
</dbReference>
<evidence type="ECO:0000256" key="9">
    <source>
        <dbReference type="ARBA" id="ARBA00023065"/>
    </source>
</evidence>
<keyword evidence="7" id="KW-1278">Translocase</keyword>
<evidence type="ECO:0000313" key="15">
    <source>
        <dbReference type="EMBL" id="ADL13148.1"/>
    </source>
</evidence>
<evidence type="ECO:0000256" key="12">
    <source>
        <dbReference type="ARBA" id="ARBA00024442"/>
    </source>
</evidence>
<keyword evidence="4" id="KW-0547">Nucleotide-binding</keyword>
<evidence type="ECO:0000256" key="5">
    <source>
        <dbReference type="ARBA" id="ARBA00022840"/>
    </source>
</evidence>
<evidence type="ECO:0000313" key="16">
    <source>
        <dbReference type="Proteomes" id="UP000001661"/>
    </source>
</evidence>